<accession>B7PJR5</accession>
<feature type="compositionally biased region" description="Low complexity" evidence="1">
    <location>
        <begin position="90"/>
        <end position="99"/>
    </location>
</feature>
<dbReference type="OrthoDB" id="6058203at2759"/>
<keyword evidence="4" id="KW-1185">Reference proteome</keyword>
<dbReference type="VEuPathDB" id="VectorBase:ISCP_027031"/>
<organism>
    <name type="scientific">Ixodes scapularis</name>
    <name type="common">Black-legged tick</name>
    <name type="synonym">Deer tick</name>
    <dbReference type="NCBI Taxonomy" id="6945"/>
    <lineage>
        <taxon>Eukaryota</taxon>
        <taxon>Metazoa</taxon>
        <taxon>Ecdysozoa</taxon>
        <taxon>Arthropoda</taxon>
        <taxon>Chelicerata</taxon>
        <taxon>Arachnida</taxon>
        <taxon>Acari</taxon>
        <taxon>Parasitiformes</taxon>
        <taxon>Ixodida</taxon>
        <taxon>Ixodoidea</taxon>
        <taxon>Ixodidae</taxon>
        <taxon>Ixodinae</taxon>
        <taxon>Ixodes</taxon>
    </lineage>
</organism>
<sequence>MECAQSVTMTQQKDLVPFGCLSILEHVAEPSLVANCSAAVLRCRLDTSGPNLEVWWTFHGENASKLPNVVLVPPPSRNATSTTPAPPSSSSPVTSTAEASLDDVTTVSDDVGDNAAATTTVSPAALSTTVSSSGGSEATDEEAADDESVWTLRLNCPTLEHAGSYACYALSRNASEFIYKKEASLDVYDDLRKIGPRLAEAVGERPGIGKRMTWTSCYDDGMLPVAWLMKRRRWWLPARFRRIV</sequence>
<dbReference type="Proteomes" id="UP000001555">
    <property type="component" value="Unassembled WGS sequence"/>
</dbReference>
<dbReference type="HOGENOM" id="CLU_1139095_0_0_1"/>
<proteinExistence type="predicted"/>
<dbReference type="EMBL" id="ABJB010457509">
    <property type="status" value="NOT_ANNOTATED_CDS"/>
    <property type="molecule type" value="Genomic_DNA"/>
</dbReference>
<dbReference type="VEuPathDB" id="VectorBase:ISCW017678"/>
<feature type="region of interest" description="Disordered" evidence="1">
    <location>
        <begin position="72"/>
        <end position="99"/>
    </location>
</feature>
<feature type="region of interest" description="Disordered" evidence="1">
    <location>
        <begin position="125"/>
        <end position="147"/>
    </location>
</feature>
<evidence type="ECO:0000256" key="1">
    <source>
        <dbReference type="SAM" id="MobiDB-lite"/>
    </source>
</evidence>
<dbReference type="VEuPathDB" id="VectorBase:ISCI017678"/>
<evidence type="ECO:0000313" key="3">
    <source>
        <dbReference type="EnsemblMetazoa" id="ISCW017678-PA"/>
    </source>
</evidence>
<dbReference type="EnsemblMetazoa" id="ISCW017678-RA">
    <property type="protein sequence ID" value="ISCW017678-PA"/>
    <property type="gene ID" value="ISCW017678"/>
</dbReference>
<feature type="compositionally biased region" description="Acidic residues" evidence="1">
    <location>
        <begin position="138"/>
        <end position="147"/>
    </location>
</feature>
<evidence type="ECO:0000313" key="2">
    <source>
        <dbReference type="EMBL" id="EEC06837.1"/>
    </source>
</evidence>
<dbReference type="EMBL" id="ABJB010366917">
    <property type="status" value="NOT_ANNOTATED_CDS"/>
    <property type="molecule type" value="Genomic_DNA"/>
</dbReference>
<dbReference type="EMBL" id="DS727820">
    <property type="protein sequence ID" value="EEC06837.1"/>
    <property type="molecule type" value="Genomic_DNA"/>
</dbReference>
<gene>
    <name evidence="2" type="ORF">IscW_ISCW017678</name>
</gene>
<dbReference type="SUPFAM" id="SSF48726">
    <property type="entry name" value="Immunoglobulin"/>
    <property type="match status" value="1"/>
</dbReference>
<reference evidence="2 4" key="1">
    <citation type="submission" date="2008-03" db="EMBL/GenBank/DDBJ databases">
        <title>Annotation of Ixodes scapularis.</title>
        <authorList>
            <consortium name="Ixodes scapularis Genome Project Consortium"/>
            <person name="Caler E."/>
            <person name="Hannick L.I."/>
            <person name="Bidwell S."/>
            <person name="Joardar V."/>
            <person name="Thiagarajan M."/>
            <person name="Amedeo P."/>
            <person name="Galinsky K.J."/>
            <person name="Schobel S."/>
            <person name="Inman J."/>
            <person name="Hostetler J."/>
            <person name="Miller J."/>
            <person name="Hammond M."/>
            <person name="Megy K."/>
            <person name="Lawson D."/>
            <person name="Kodira C."/>
            <person name="Sutton G."/>
            <person name="Meyer J."/>
            <person name="Hill C.A."/>
            <person name="Birren B."/>
            <person name="Nene V."/>
            <person name="Collins F."/>
            <person name="Alarcon-Chaidez F."/>
            <person name="Wikel S."/>
            <person name="Strausberg R."/>
        </authorList>
    </citation>
    <scope>NUCLEOTIDE SEQUENCE [LARGE SCALE GENOMIC DNA]</scope>
    <source>
        <strain evidence="4">Wikel</strain>
        <strain evidence="2">Wikel colony</strain>
    </source>
</reference>
<dbReference type="InParanoid" id="B7PJR5"/>
<evidence type="ECO:0008006" key="5">
    <source>
        <dbReference type="Google" id="ProtNLM"/>
    </source>
</evidence>
<dbReference type="AlphaFoldDB" id="B7PJR5"/>
<name>B7PJR5_IXOSC</name>
<protein>
    <recommendedName>
        <fullName evidence="5">Ig-like domain-containing protein</fullName>
    </recommendedName>
</protein>
<evidence type="ECO:0000313" key="4">
    <source>
        <dbReference type="Proteomes" id="UP000001555"/>
    </source>
</evidence>
<reference evidence="3" key="2">
    <citation type="submission" date="2020-05" db="UniProtKB">
        <authorList>
            <consortium name="EnsemblMetazoa"/>
        </authorList>
    </citation>
    <scope>IDENTIFICATION</scope>
    <source>
        <strain evidence="3">wikel</strain>
    </source>
</reference>
<dbReference type="PaxDb" id="6945-B7PJR5"/>
<dbReference type="InterPro" id="IPR036179">
    <property type="entry name" value="Ig-like_dom_sf"/>
</dbReference>